<evidence type="ECO:0000259" key="12">
    <source>
        <dbReference type="PROSITE" id="PS50035"/>
    </source>
</evidence>
<evidence type="ECO:0000256" key="11">
    <source>
        <dbReference type="ARBA" id="ARBA00029594"/>
    </source>
</evidence>
<gene>
    <name evidence="13" type="ORF">MACH21_25950</name>
</gene>
<evidence type="ECO:0000256" key="2">
    <source>
        <dbReference type="ARBA" id="ARBA00003145"/>
    </source>
</evidence>
<dbReference type="Pfam" id="PF13091">
    <property type="entry name" value="PLDc_2"/>
    <property type="match status" value="1"/>
</dbReference>
<comment type="similarity">
    <text evidence="4">Belongs to the phospholipase D family.</text>
</comment>
<feature type="domain" description="PLD phosphodiesterase" evidence="12">
    <location>
        <begin position="87"/>
        <end position="114"/>
    </location>
</feature>
<dbReference type="InterPro" id="IPR051406">
    <property type="entry name" value="PLD_domain"/>
</dbReference>
<dbReference type="EMBL" id="AP027266">
    <property type="protein sequence ID" value="BDW86418.1"/>
    <property type="molecule type" value="Genomic_DNA"/>
</dbReference>
<dbReference type="NCBIfam" id="NF038319">
    <property type="entry name" value="DISARM_DrmC_I"/>
    <property type="match status" value="1"/>
</dbReference>
<dbReference type="GO" id="GO:0004630">
    <property type="term" value="F:phospholipase D activity"/>
    <property type="evidence" value="ECO:0007669"/>
    <property type="project" value="UniProtKB-EC"/>
</dbReference>
<evidence type="ECO:0000256" key="4">
    <source>
        <dbReference type="ARBA" id="ARBA00008664"/>
    </source>
</evidence>
<dbReference type="PANTHER" id="PTHR43856:SF1">
    <property type="entry name" value="MITOCHONDRIAL CARDIOLIPIN HYDROLASE"/>
    <property type="match status" value="1"/>
</dbReference>
<dbReference type="Gene3D" id="3.30.870.10">
    <property type="entry name" value="Endonuclease Chain A"/>
    <property type="match status" value="1"/>
</dbReference>
<dbReference type="EC" id="3.1.4.4" evidence="5"/>
<sequence>MGADQVLLDVITQAKNELFLVSFVAGDWQRIIEELKKAHQRGITIQVLLEASKADGGTLDHDQSRELLRAVPNAKIYRWLEKSTEHHGGKVHAKIALADDKMAFISSANFTGHAMEKNLEAGLLVSGGHVPIDLKKHLKGLIELNVISAVGS</sequence>
<keyword evidence="7" id="KW-0964">Secreted</keyword>
<dbReference type="SUPFAM" id="SSF56024">
    <property type="entry name" value="Phospholipase D/nuclease"/>
    <property type="match status" value="1"/>
</dbReference>
<evidence type="ECO:0000256" key="8">
    <source>
        <dbReference type="ARBA" id="ARBA00022801"/>
    </source>
</evidence>
<dbReference type="GO" id="GO:0006793">
    <property type="term" value="P:phosphorus metabolic process"/>
    <property type="evidence" value="ECO:0007669"/>
    <property type="project" value="UniProtKB-ARBA"/>
</dbReference>
<comment type="subcellular location">
    <subcellularLocation>
        <location evidence="3">Secreted</location>
    </subcellularLocation>
</comment>
<accession>A0AA48HBG7</accession>
<dbReference type="AlphaFoldDB" id="A0AA48HBG7"/>
<dbReference type="InterPro" id="IPR001736">
    <property type="entry name" value="PLipase_D/transphosphatidylase"/>
</dbReference>
<keyword evidence="10" id="KW-0443">Lipid metabolism</keyword>
<dbReference type="PANTHER" id="PTHR43856">
    <property type="entry name" value="CARDIOLIPIN HYDROLASE"/>
    <property type="match status" value="1"/>
</dbReference>
<dbReference type="RefSeq" id="WP_338272357.1">
    <property type="nucleotide sequence ID" value="NZ_AP027266.1"/>
</dbReference>
<evidence type="ECO:0000256" key="10">
    <source>
        <dbReference type="ARBA" id="ARBA00023098"/>
    </source>
</evidence>
<evidence type="ECO:0000256" key="7">
    <source>
        <dbReference type="ARBA" id="ARBA00022525"/>
    </source>
</evidence>
<evidence type="ECO:0000256" key="5">
    <source>
        <dbReference type="ARBA" id="ARBA00012027"/>
    </source>
</evidence>
<evidence type="ECO:0000313" key="13">
    <source>
        <dbReference type="EMBL" id="BDW86418.1"/>
    </source>
</evidence>
<evidence type="ECO:0000313" key="14">
    <source>
        <dbReference type="Proteomes" id="UP001337723"/>
    </source>
</evidence>
<dbReference type="InterPro" id="IPR025202">
    <property type="entry name" value="PLD-like_dom"/>
</dbReference>
<name>A0AA48HBG7_9RHOB</name>
<organism evidence="13 14">
    <name type="scientific">Roseicyclus marinus</name>
    <dbReference type="NCBI Taxonomy" id="2161673"/>
    <lineage>
        <taxon>Bacteria</taxon>
        <taxon>Pseudomonadati</taxon>
        <taxon>Pseudomonadota</taxon>
        <taxon>Alphaproteobacteria</taxon>
        <taxon>Rhodobacterales</taxon>
        <taxon>Roseobacteraceae</taxon>
        <taxon>Roseicyclus</taxon>
    </lineage>
</organism>
<protein>
    <recommendedName>
        <fullName evidence="6">Phospholipase D</fullName>
        <ecNumber evidence="5">3.1.4.4</ecNumber>
    </recommendedName>
    <alternativeName>
        <fullName evidence="11">Choline phosphatase</fullName>
    </alternativeName>
</protein>
<dbReference type="PROSITE" id="PS50035">
    <property type="entry name" value="PLD"/>
    <property type="match status" value="1"/>
</dbReference>
<dbReference type="GO" id="GO:0005576">
    <property type="term" value="C:extracellular region"/>
    <property type="evidence" value="ECO:0007669"/>
    <property type="project" value="UniProtKB-SubCell"/>
</dbReference>
<proteinExistence type="inferred from homology"/>
<dbReference type="GO" id="GO:0016042">
    <property type="term" value="P:lipid catabolic process"/>
    <property type="evidence" value="ECO:0007669"/>
    <property type="project" value="UniProtKB-KW"/>
</dbReference>
<evidence type="ECO:0000256" key="3">
    <source>
        <dbReference type="ARBA" id="ARBA00004613"/>
    </source>
</evidence>
<reference evidence="13 14" key="1">
    <citation type="submission" date="2023-01" db="EMBL/GenBank/DDBJ databases">
        <title>Complete genome sequence of Roseicyclus marinus strain Dej080120_10.</title>
        <authorList>
            <person name="Ueki S."/>
            <person name="Maruyama F."/>
        </authorList>
    </citation>
    <scope>NUCLEOTIDE SEQUENCE [LARGE SCALE GENOMIC DNA]</scope>
    <source>
        <strain evidence="13 14">Dej080120_10</strain>
    </source>
</reference>
<keyword evidence="8" id="KW-0378">Hydrolase</keyword>
<dbReference type="InterPro" id="IPR047955">
    <property type="entry name" value="DrmC-like"/>
</dbReference>
<dbReference type="GO" id="GO:0016891">
    <property type="term" value="F:RNA endonuclease activity producing 5'-phosphomonoesters, hydrolytic mechanism"/>
    <property type="evidence" value="ECO:0007669"/>
    <property type="project" value="TreeGrafter"/>
</dbReference>
<evidence type="ECO:0000256" key="9">
    <source>
        <dbReference type="ARBA" id="ARBA00022963"/>
    </source>
</evidence>
<dbReference type="Proteomes" id="UP001337723">
    <property type="component" value="Chromosome"/>
</dbReference>
<dbReference type="CDD" id="cd09132">
    <property type="entry name" value="PLDc_unchar4"/>
    <property type="match status" value="1"/>
</dbReference>
<dbReference type="KEGG" id="rmai:MACH21_25950"/>
<evidence type="ECO:0000256" key="6">
    <source>
        <dbReference type="ARBA" id="ARBA00018392"/>
    </source>
</evidence>
<comment type="function">
    <text evidence="2">Could be a virulence factor.</text>
</comment>
<comment type="catalytic activity">
    <reaction evidence="1">
        <text>a 1,2-diacyl-sn-glycero-3-phosphocholine + H2O = a 1,2-diacyl-sn-glycero-3-phosphate + choline + H(+)</text>
        <dbReference type="Rhea" id="RHEA:14445"/>
        <dbReference type="ChEBI" id="CHEBI:15354"/>
        <dbReference type="ChEBI" id="CHEBI:15377"/>
        <dbReference type="ChEBI" id="CHEBI:15378"/>
        <dbReference type="ChEBI" id="CHEBI:57643"/>
        <dbReference type="ChEBI" id="CHEBI:58608"/>
        <dbReference type="EC" id="3.1.4.4"/>
    </reaction>
</comment>
<keyword evidence="14" id="KW-1185">Reference proteome</keyword>
<keyword evidence="9" id="KW-0442">Lipid degradation</keyword>
<evidence type="ECO:0000256" key="1">
    <source>
        <dbReference type="ARBA" id="ARBA00000798"/>
    </source>
</evidence>